<dbReference type="PANTHER" id="PTHR43592">
    <property type="entry name" value="CAAX AMINO TERMINAL PROTEASE"/>
    <property type="match status" value="1"/>
</dbReference>
<dbReference type="PANTHER" id="PTHR43592:SF15">
    <property type="entry name" value="CAAX AMINO TERMINAL PROTEASE FAMILY PROTEIN"/>
    <property type="match status" value="1"/>
</dbReference>
<dbReference type="AlphaFoldDB" id="A0AAJ3LSD3"/>
<keyword evidence="1" id="KW-1133">Transmembrane helix</keyword>
<keyword evidence="1" id="KW-0472">Membrane</keyword>
<dbReference type="EMBL" id="LXEV01000036">
    <property type="protein sequence ID" value="OAT44896.1"/>
    <property type="molecule type" value="Genomic_DNA"/>
</dbReference>
<keyword evidence="4" id="KW-1185">Reference proteome</keyword>
<dbReference type="Proteomes" id="UP000078250">
    <property type="component" value="Unassembled WGS sequence"/>
</dbReference>
<feature type="transmembrane region" description="Helical" evidence="1">
    <location>
        <begin position="142"/>
        <end position="163"/>
    </location>
</feature>
<feature type="transmembrane region" description="Helical" evidence="1">
    <location>
        <begin position="43"/>
        <end position="63"/>
    </location>
</feature>
<feature type="transmembrane region" description="Helical" evidence="1">
    <location>
        <begin position="12"/>
        <end position="31"/>
    </location>
</feature>
<feature type="transmembrane region" description="Helical" evidence="1">
    <location>
        <begin position="111"/>
        <end position="130"/>
    </location>
</feature>
<reference evidence="3 4" key="1">
    <citation type="submission" date="2016-04" db="EMBL/GenBank/DDBJ databases">
        <title>ATOL: Assembling a taxonomically balanced genome-scale reconstruction of the evolutionary history of the Enterobacteriaceae.</title>
        <authorList>
            <person name="Plunkett G.III."/>
            <person name="Neeno-Eckwall E.C."/>
            <person name="Glasner J.D."/>
            <person name="Perna N.T."/>
        </authorList>
    </citation>
    <scope>NUCLEOTIDE SEQUENCE [LARGE SCALE GENOMIC DNA]</scope>
    <source>
        <strain evidence="3 4">ATCC 700826</strain>
    </source>
</reference>
<evidence type="ECO:0000313" key="4">
    <source>
        <dbReference type="Proteomes" id="UP000078250"/>
    </source>
</evidence>
<dbReference type="Pfam" id="PF02517">
    <property type="entry name" value="Rce1-like"/>
    <property type="match status" value="1"/>
</dbReference>
<sequence>MEFPKDRVFHSLICVFAFIIYYFSPFIILFIPNVKDFLQSNYSITLVTFLIYLPFSLIIWFAYQKNIKLMPLGSVHWRKLIAPLLALIALIFINGFLGTEEKEWIELTNNITGFAFFLFVLSIIFIAPITEEIIFRGFLLNAGMWYGNTGKWIAIITSSLLFSTIHTQYHSLSTFTLIFIMGIIFCQVRISTHSLIAPIVLHSLYNTLVITFSII</sequence>
<gene>
    <name evidence="3" type="ORF">M997_3262</name>
</gene>
<comment type="caution">
    <text evidence="3">The sequence shown here is derived from an EMBL/GenBank/DDBJ whole genome shotgun (WGS) entry which is preliminary data.</text>
</comment>
<feature type="transmembrane region" description="Helical" evidence="1">
    <location>
        <begin position="75"/>
        <end position="99"/>
    </location>
</feature>
<dbReference type="GO" id="GO:0080120">
    <property type="term" value="P:CAAX-box protein maturation"/>
    <property type="evidence" value="ECO:0007669"/>
    <property type="project" value="UniProtKB-ARBA"/>
</dbReference>
<keyword evidence="1" id="KW-0812">Transmembrane</keyword>
<feature type="transmembrane region" description="Helical" evidence="1">
    <location>
        <begin position="195"/>
        <end position="214"/>
    </location>
</feature>
<evidence type="ECO:0000259" key="2">
    <source>
        <dbReference type="Pfam" id="PF02517"/>
    </source>
</evidence>
<name>A0AAJ3LSD3_PROHU</name>
<dbReference type="InterPro" id="IPR003675">
    <property type="entry name" value="Rce1/LyrA-like_dom"/>
</dbReference>
<proteinExistence type="predicted"/>
<dbReference type="RefSeq" id="WP_064721162.1">
    <property type="nucleotide sequence ID" value="NZ_LXEV01000036.1"/>
</dbReference>
<dbReference type="GO" id="GO:0004175">
    <property type="term" value="F:endopeptidase activity"/>
    <property type="evidence" value="ECO:0007669"/>
    <property type="project" value="UniProtKB-ARBA"/>
</dbReference>
<accession>A0AAJ3LSD3</accession>
<feature type="domain" description="CAAX prenyl protease 2/Lysostaphin resistance protein A-like" evidence="2">
    <location>
        <begin position="115"/>
        <end position="207"/>
    </location>
</feature>
<protein>
    <submittedName>
        <fullName evidence="3">Inner membrane protein</fullName>
    </submittedName>
</protein>
<evidence type="ECO:0000256" key="1">
    <source>
        <dbReference type="SAM" id="Phobius"/>
    </source>
</evidence>
<feature type="transmembrane region" description="Helical" evidence="1">
    <location>
        <begin position="169"/>
        <end position="188"/>
    </location>
</feature>
<evidence type="ECO:0000313" key="3">
    <source>
        <dbReference type="EMBL" id="OAT44896.1"/>
    </source>
</evidence>
<organism evidence="3 4">
    <name type="scientific">Proteus hauseri ATCC 700826</name>
    <dbReference type="NCBI Taxonomy" id="1354271"/>
    <lineage>
        <taxon>Bacteria</taxon>
        <taxon>Pseudomonadati</taxon>
        <taxon>Pseudomonadota</taxon>
        <taxon>Gammaproteobacteria</taxon>
        <taxon>Enterobacterales</taxon>
        <taxon>Morganellaceae</taxon>
        <taxon>Proteus</taxon>
    </lineage>
</organism>